<dbReference type="Proteomes" id="UP000031449">
    <property type="component" value="Plasmid unnamed"/>
</dbReference>
<proteinExistence type="predicted"/>
<dbReference type="EMBL" id="CP009417">
    <property type="protein sequence ID" value="AJD93648.1"/>
    <property type="molecule type" value="Genomic_DNA"/>
</dbReference>
<keyword evidence="1" id="KW-0614">Plasmid</keyword>
<reference evidence="1 2" key="1">
    <citation type="submission" date="2014-08" db="EMBL/GenBank/DDBJ databases">
        <title>Complete genome of a marine bacteria Jeotgalibacillus malaysiensis.</title>
        <authorList>
            <person name="Yaakop A.S."/>
            <person name="Chan K.-G."/>
            <person name="Goh K.M."/>
        </authorList>
    </citation>
    <scope>NUCLEOTIDE SEQUENCE [LARGE SCALE GENOMIC DNA]</scope>
    <source>
        <strain evidence="1 2">D5</strain>
        <plasmid evidence="2">Plasmid</plasmid>
    </source>
</reference>
<evidence type="ECO:0000313" key="2">
    <source>
        <dbReference type="Proteomes" id="UP000031449"/>
    </source>
</evidence>
<gene>
    <name evidence="1" type="ORF">JMA_43310</name>
</gene>
<accession>A0A0B5AYQ2</accession>
<organism evidence="1 2">
    <name type="scientific">Jeotgalibacillus malaysiensis</name>
    <dbReference type="NCBI Taxonomy" id="1508404"/>
    <lineage>
        <taxon>Bacteria</taxon>
        <taxon>Bacillati</taxon>
        <taxon>Bacillota</taxon>
        <taxon>Bacilli</taxon>
        <taxon>Bacillales</taxon>
        <taxon>Caryophanaceae</taxon>
        <taxon>Jeotgalibacillus</taxon>
    </lineage>
</organism>
<keyword evidence="2" id="KW-1185">Reference proteome</keyword>
<geneLocation type="plasmid" evidence="2"/>
<dbReference type="AlphaFoldDB" id="A0A0B5AYQ2"/>
<dbReference type="HOGENOM" id="CLU_1600505_0_0_9"/>
<evidence type="ECO:0000313" key="1">
    <source>
        <dbReference type="EMBL" id="AJD93648.1"/>
    </source>
</evidence>
<protein>
    <submittedName>
        <fullName evidence="1">Uncharacterized protein</fullName>
    </submittedName>
</protein>
<sequence length="166" mass="19442">MDKHVVQELDYFLGARILSHGLKDFLKLLESERHQPLYRGMQFPKMFLKEGAILEEWHGASHWSKDISVSIGFAHDGYINDDYADELMEEYGFESFDDIFVPVVFKLSSSTKGIDVHALLQEHDELPHWHKEQEVSFIGQDFVMGEILYVEHEEYPYYAVDVVEKK</sequence>
<name>A0A0B5AYQ2_9BACL</name>
<dbReference type="BioCyc" id="JESP1508404:G14D9-13654-MONOMER"/>
<dbReference type="KEGG" id="jeo:JMA_43310"/>